<evidence type="ECO:0000313" key="3">
    <source>
        <dbReference type="Proteomes" id="UP000034591"/>
    </source>
</evidence>
<reference evidence="2 3" key="1">
    <citation type="journal article" date="2015" name="Nature">
        <title>rRNA introns, odd ribosomes, and small enigmatic genomes across a large radiation of phyla.</title>
        <authorList>
            <person name="Brown C.T."/>
            <person name="Hug L.A."/>
            <person name="Thomas B.C."/>
            <person name="Sharon I."/>
            <person name="Castelle C.J."/>
            <person name="Singh A."/>
            <person name="Wilkins M.J."/>
            <person name="Williams K.H."/>
            <person name="Banfield J.F."/>
        </authorList>
    </citation>
    <scope>NUCLEOTIDE SEQUENCE [LARGE SCALE GENOMIC DNA]</scope>
</reference>
<gene>
    <name evidence="2" type="ORF">US53_C0009G0011</name>
</gene>
<dbReference type="AlphaFoldDB" id="A0A0G0HGX1"/>
<organism evidence="2 3">
    <name type="scientific">Candidatus Woesebacteria bacterium GW2011_GWA1_37_7</name>
    <dbReference type="NCBI Taxonomy" id="1618545"/>
    <lineage>
        <taxon>Bacteria</taxon>
        <taxon>Candidatus Woeseibacteriota</taxon>
    </lineage>
</organism>
<dbReference type="EMBL" id="LBTI01000009">
    <property type="protein sequence ID" value="KKQ37780.1"/>
    <property type="molecule type" value="Genomic_DNA"/>
</dbReference>
<proteinExistence type="predicted"/>
<dbReference type="GO" id="GO:0008757">
    <property type="term" value="F:S-adenosylmethionine-dependent methyltransferase activity"/>
    <property type="evidence" value="ECO:0007669"/>
    <property type="project" value="InterPro"/>
</dbReference>
<evidence type="ECO:0000259" key="1">
    <source>
        <dbReference type="Pfam" id="PF08241"/>
    </source>
</evidence>
<dbReference type="Pfam" id="PF08241">
    <property type="entry name" value="Methyltransf_11"/>
    <property type="match status" value="1"/>
</dbReference>
<dbReference type="Proteomes" id="UP000034591">
    <property type="component" value="Unassembled WGS sequence"/>
</dbReference>
<dbReference type="InterPro" id="IPR029063">
    <property type="entry name" value="SAM-dependent_MTases_sf"/>
</dbReference>
<protein>
    <recommendedName>
        <fullName evidence="1">Methyltransferase type 11 domain-containing protein</fullName>
    </recommendedName>
</protein>
<sequence>MGNVYELGIATTEDEATRLKVLNFPLEASKKLLLKCGIRGKKVLDIGAGPSISLEEFVQELGGYYLACDISSTFLLERKKVGFSQTVQVDNTSLPFADDSFDFTHTRIVLAHLSFERRAQAIKESVRVASQKSLMLEWNWKTFKGGEAISEFVNWSLKFFEQTGFNPFLGESLETEVINVVDKQPVNEYIFRRKPGNYYHEVIPLAETFLSVGKKLKGKKFESGFIDQLESLIGFLNEEKNKQTFTPPDLVAVEVIKYDNK</sequence>
<dbReference type="Gene3D" id="3.40.50.150">
    <property type="entry name" value="Vaccinia Virus protein VP39"/>
    <property type="match status" value="1"/>
</dbReference>
<dbReference type="CDD" id="cd02440">
    <property type="entry name" value="AdoMet_MTases"/>
    <property type="match status" value="1"/>
</dbReference>
<evidence type="ECO:0000313" key="2">
    <source>
        <dbReference type="EMBL" id="KKQ37780.1"/>
    </source>
</evidence>
<name>A0A0G0HGX1_9BACT</name>
<accession>A0A0G0HGX1</accession>
<dbReference type="STRING" id="1618545.US53_C0009G0011"/>
<comment type="caution">
    <text evidence="2">The sequence shown here is derived from an EMBL/GenBank/DDBJ whole genome shotgun (WGS) entry which is preliminary data.</text>
</comment>
<dbReference type="InterPro" id="IPR013216">
    <property type="entry name" value="Methyltransf_11"/>
</dbReference>
<feature type="domain" description="Methyltransferase type 11" evidence="1">
    <location>
        <begin position="44"/>
        <end position="131"/>
    </location>
</feature>
<dbReference type="SUPFAM" id="SSF53335">
    <property type="entry name" value="S-adenosyl-L-methionine-dependent methyltransferases"/>
    <property type="match status" value="1"/>
</dbReference>